<accession>Q9TZ95</accession>
<feature type="signal peptide" evidence="1">
    <location>
        <begin position="1"/>
        <end position="19"/>
    </location>
</feature>
<dbReference type="EMBL" id="BX284603">
    <property type="protein sequence ID" value="CCD68641.1"/>
    <property type="molecule type" value="Genomic_DNA"/>
</dbReference>
<dbReference type="KEGG" id="cel:CELE_E02H9.9"/>
<organism evidence="2 3">
    <name type="scientific">Caenorhabditis elegans</name>
    <dbReference type="NCBI Taxonomy" id="6239"/>
    <lineage>
        <taxon>Eukaryota</taxon>
        <taxon>Metazoa</taxon>
        <taxon>Ecdysozoa</taxon>
        <taxon>Nematoda</taxon>
        <taxon>Chromadorea</taxon>
        <taxon>Rhabditida</taxon>
        <taxon>Rhabditina</taxon>
        <taxon>Rhabditomorpha</taxon>
        <taxon>Rhabditoidea</taxon>
        <taxon>Rhabditidae</taxon>
        <taxon>Peloderinae</taxon>
        <taxon>Caenorhabditis</taxon>
    </lineage>
</organism>
<dbReference type="RefSeq" id="NP_497563.2">
    <property type="nucleotide sequence ID" value="NM_065162.2"/>
</dbReference>
<dbReference type="InterPro" id="IPR038479">
    <property type="entry name" value="Transthyretin-like_sf"/>
</dbReference>
<dbReference type="PhylomeDB" id="Q9TZ95"/>
<keyword evidence="1" id="KW-0732">Signal</keyword>
<gene>
    <name evidence="2" type="ORF">CELE_E02H9.9</name>
    <name evidence="2 4" type="ORF">E02H9.9</name>
</gene>
<dbReference type="AGR" id="WB:WBGene00017106"/>
<dbReference type="PaxDb" id="6239-E02H9.9"/>
<name>Q9TZ95_CAEEL</name>
<keyword evidence="3" id="KW-1185">Reference proteome</keyword>
<evidence type="ECO:0000313" key="2">
    <source>
        <dbReference type="EMBL" id="CCD68641.1"/>
    </source>
</evidence>
<sequence>MVSQHLLLTFIFLIPAVLGTRFHFSGNLICPLPVFNYRVEMHEEDTFKEVDDKIGETDWMVSRRPNTYDVIGNDTDDGADILQEFEIYMLIIHDCNPSRNVKSLKVDWGTYNIYLATVDKTMDVQIYDRGTHI</sequence>
<proteinExistence type="predicted"/>
<dbReference type="OMA" id="GMFSHAP"/>
<evidence type="ECO:0000256" key="1">
    <source>
        <dbReference type="SAM" id="SignalP"/>
    </source>
</evidence>
<dbReference type="CTD" id="184004"/>
<protein>
    <submittedName>
        <fullName evidence="2">TransThyretin-Related family domain</fullName>
    </submittedName>
</protein>
<dbReference type="AlphaFoldDB" id="Q9TZ95"/>
<dbReference type="Gene3D" id="2.60.40.3330">
    <property type="match status" value="1"/>
</dbReference>
<dbReference type="PANTHER" id="PTHR21479:SF25">
    <property type="entry name" value="APYRASE-RELATED"/>
    <property type="match status" value="1"/>
</dbReference>
<dbReference type="PANTHER" id="PTHR21479">
    <property type="match status" value="1"/>
</dbReference>
<evidence type="ECO:0000313" key="4">
    <source>
        <dbReference type="WormBase" id="E02H9.9"/>
    </source>
</evidence>
<reference evidence="2 3" key="1">
    <citation type="journal article" date="1998" name="Science">
        <title>Genome sequence of the nematode C. elegans: a platform for investigating biology.</title>
        <authorList>
            <consortium name="The C. elegans sequencing consortium"/>
            <person name="Sulson J.E."/>
            <person name="Waterston R."/>
        </authorList>
    </citation>
    <scope>NUCLEOTIDE SEQUENCE [LARGE SCALE GENOMIC DNA]</scope>
    <source>
        <strain evidence="2 3">Bristol N2</strain>
    </source>
</reference>
<dbReference type="OrthoDB" id="5904669at2759"/>
<dbReference type="UCSC" id="E02H9.9">
    <property type="organism name" value="c. elegans"/>
</dbReference>
<dbReference type="HOGENOM" id="CLU_141211_0_0_1"/>
<dbReference type="Bgee" id="WBGene00017106">
    <property type="expression patterns" value="Expressed in adult organism and 1 other cell type or tissue"/>
</dbReference>
<evidence type="ECO:0000313" key="3">
    <source>
        <dbReference type="Proteomes" id="UP000001940"/>
    </source>
</evidence>
<dbReference type="InParanoid" id="Q9TZ95"/>
<dbReference type="Proteomes" id="UP000001940">
    <property type="component" value="Chromosome III"/>
</dbReference>
<feature type="chain" id="PRO_5004338127" evidence="1">
    <location>
        <begin position="20"/>
        <end position="133"/>
    </location>
</feature>
<dbReference type="GeneID" id="184004"/>
<dbReference type="STRING" id="6239.E02H9.9.1"/>
<dbReference type="WormBase" id="E02H9.9">
    <property type="protein sequence ID" value="CE44120"/>
    <property type="gene ID" value="WBGene00017106"/>
</dbReference>